<dbReference type="PANTHER" id="PTHR23021:SF11">
    <property type="entry name" value="SERPENTINE RECEPTOR, CLASS T"/>
    <property type="match status" value="1"/>
</dbReference>
<dbReference type="PANTHER" id="PTHR23021">
    <property type="entry name" value="SERPENTINE RECEPTOR, CLASS T"/>
    <property type="match status" value="1"/>
</dbReference>
<gene>
    <name evidence="2" type="ORF">CAEBREN_30593</name>
</gene>
<accession>G0N0P7</accession>
<dbReference type="eggNOG" id="ENOG502SNCU">
    <property type="taxonomic scope" value="Eukaryota"/>
</dbReference>
<keyword evidence="1" id="KW-0812">Transmembrane</keyword>
<evidence type="ECO:0000313" key="2">
    <source>
        <dbReference type="EMBL" id="EGT49190.1"/>
    </source>
</evidence>
<evidence type="ECO:0000313" key="3">
    <source>
        <dbReference type="Proteomes" id="UP000008068"/>
    </source>
</evidence>
<protein>
    <submittedName>
        <fullName evidence="2">Uncharacterized protein</fullName>
    </submittedName>
</protein>
<keyword evidence="1" id="KW-0472">Membrane</keyword>
<name>G0N0P7_CAEBE</name>
<feature type="transmembrane region" description="Helical" evidence="1">
    <location>
        <begin position="221"/>
        <end position="242"/>
    </location>
</feature>
<feature type="transmembrane region" description="Helical" evidence="1">
    <location>
        <begin position="34"/>
        <end position="57"/>
    </location>
</feature>
<feature type="transmembrane region" description="Helical" evidence="1">
    <location>
        <begin position="69"/>
        <end position="93"/>
    </location>
</feature>
<dbReference type="Gene3D" id="1.20.1070.10">
    <property type="entry name" value="Rhodopsin 7-helix transmembrane proteins"/>
    <property type="match status" value="1"/>
</dbReference>
<organism evidence="3">
    <name type="scientific">Caenorhabditis brenneri</name>
    <name type="common">Nematode worm</name>
    <dbReference type="NCBI Taxonomy" id="135651"/>
    <lineage>
        <taxon>Eukaryota</taxon>
        <taxon>Metazoa</taxon>
        <taxon>Ecdysozoa</taxon>
        <taxon>Nematoda</taxon>
        <taxon>Chromadorea</taxon>
        <taxon>Rhabditida</taxon>
        <taxon>Rhabditina</taxon>
        <taxon>Rhabditomorpha</taxon>
        <taxon>Rhabditoidea</taxon>
        <taxon>Rhabditidae</taxon>
        <taxon>Peloderinae</taxon>
        <taxon>Caenorhabditis</taxon>
    </lineage>
</organism>
<dbReference type="HOGENOM" id="CLU_053041_3_0_1"/>
<dbReference type="AlphaFoldDB" id="G0N0P7"/>
<proteinExistence type="predicted"/>
<keyword evidence="1" id="KW-1133">Transmembrane helix</keyword>
<dbReference type="Proteomes" id="UP000008068">
    <property type="component" value="Unassembled WGS sequence"/>
</dbReference>
<evidence type="ECO:0000256" key="1">
    <source>
        <dbReference type="SAM" id="Phobius"/>
    </source>
</evidence>
<feature type="transmembrane region" description="Helical" evidence="1">
    <location>
        <begin position="163"/>
        <end position="187"/>
    </location>
</feature>
<sequence>MTEGIFGIIIEIAYIPILLVMLEKERFKMSCFKIMSLLAIVDILSIVLSCIVTGWLAYKGAVYCTYPDFTYIAGCSAKSLWCCSCFIAMTLVTNRLIDLVFPKLSNILFHGSRTYFVLLLPVLYFVYFFFFNAPTIFSSRYHSWYFDPMIFEGRSLEYENVPILFNNFFVVFATCFLYLMFSCVLGAKMKQVSTGSESRKIVSEQILVTEAYPYSLDSIQIFFQSAMICAVNLMASMIYVIMNYIDVPFWLILLGQFNWQLGNTAPVFIYLIFNRTIRNGVLRKLGLKV</sequence>
<dbReference type="InParanoid" id="G0N0P7"/>
<feature type="transmembrane region" description="Helical" evidence="1">
    <location>
        <begin position="248"/>
        <end position="273"/>
    </location>
</feature>
<keyword evidence="3" id="KW-1185">Reference proteome</keyword>
<dbReference type="Pfam" id="PF10321">
    <property type="entry name" value="7TM_GPCR_Srt"/>
    <property type="match status" value="1"/>
</dbReference>
<feature type="transmembrane region" description="Helical" evidence="1">
    <location>
        <begin position="6"/>
        <end position="22"/>
    </location>
</feature>
<dbReference type="EMBL" id="GL379825">
    <property type="protein sequence ID" value="EGT49190.1"/>
    <property type="molecule type" value="Genomic_DNA"/>
</dbReference>
<dbReference type="STRING" id="135651.G0N0P7"/>
<reference evidence="3" key="1">
    <citation type="submission" date="2011-07" db="EMBL/GenBank/DDBJ databases">
        <authorList>
            <consortium name="Caenorhabditis brenneri Sequencing and Analysis Consortium"/>
            <person name="Wilson R.K."/>
        </authorList>
    </citation>
    <scope>NUCLEOTIDE SEQUENCE [LARGE SCALE GENOMIC DNA]</scope>
    <source>
        <strain evidence="3">PB2801</strain>
    </source>
</reference>
<dbReference type="InterPro" id="IPR019425">
    <property type="entry name" value="7TM_GPCR_serpentine_rcpt_Srt"/>
</dbReference>
<dbReference type="SUPFAM" id="SSF81321">
    <property type="entry name" value="Family A G protein-coupled receptor-like"/>
    <property type="match status" value="1"/>
</dbReference>
<feature type="transmembrane region" description="Helical" evidence="1">
    <location>
        <begin position="114"/>
        <end position="137"/>
    </location>
</feature>